<proteinExistence type="predicted"/>
<dbReference type="Proteomes" id="UP000319525">
    <property type="component" value="Unassembled WGS sequence"/>
</dbReference>
<keyword evidence="1" id="KW-0812">Transmembrane</keyword>
<evidence type="ECO:0000256" key="1">
    <source>
        <dbReference type="SAM" id="Phobius"/>
    </source>
</evidence>
<dbReference type="EMBL" id="BJML01000011">
    <property type="protein sequence ID" value="GEB46963.1"/>
    <property type="molecule type" value="Genomic_DNA"/>
</dbReference>
<comment type="caution">
    <text evidence="2">The sequence shown here is derived from an EMBL/GenBank/DDBJ whole genome shotgun (WGS) entry which is preliminary data.</text>
</comment>
<dbReference type="GeneID" id="57145591"/>
<organism evidence="2 3">
    <name type="scientific">Microbacterium testaceum</name>
    <name type="common">Aureobacterium testaceum</name>
    <name type="synonym">Brevibacterium testaceum</name>
    <dbReference type="NCBI Taxonomy" id="2033"/>
    <lineage>
        <taxon>Bacteria</taxon>
        <taxon>Bacillati</taxon>
        <taxon>Actinomycetota</taxon>
        <taxon>Actinomycetes</taxon>
        <taxon>Micrococcales</taxon>
        <taxon>Microbacteriaceae</taxon>
        <taxon>Microbacterium</taxon>
    </lineage>
</organism>
<evidence type="ECO:0000313" key="2">
    <source>
        <dbReference type="EMBL" id="GEB46963.1"/>
    </source>
</evidence>
<dbReference type="RefSeq" id="WP_141378181.1">
    <property type="nucleotide sequence ID" value="NZ_BJML01000011.1"/>
</dbReference>
<reference evidence="2 3" key="1">
    <citation type="submission" date="2019-06" db="EMBL/GenBank/DDBJ databases">
        <title>Whole genome shotgun sequence of Microbacterium testaceum NBRC 12675.</title>
        <authorList>
            <person name="Hosoyama A."/>
            <person name="Uohara A."/>
            <person name="Ohji S."/>
            <person name="Ichikawa N."/>
        </authorList>
    </citation>
    <scope>NUCLEOTIDE SEQUENCE [LARGE SCALE GENOMIC DNA]</scope>
    <source>
        <strain evidence="2 3">NBRC 12675</strain>
    </source>
</reference>
<feature type="transmembrane region" description="Helical" evidence="1">
    <location>
        <begin position="38"/>
        <end position="58"/>
    </location>
</feature>
<gene>
    <name evidence="2" type="ORF">MTE01_29080</name>
</gene>
<evidence type="ECO:0000313" key="3">
    <source>
        <dbReference type="Proteomes" id="UP000319525"/>
    </source>
</evidence>
<keyword evidence="1" id="KW-1133">Transmembrane helix</keyword>
<keyword evidence="1" id="KW-0472">Membrane</keyword>
<accession>A0A4Y3QQL1</accession>
<dbReference type="AlphaFoldDB" id="A0A4Y3QQL1"/>
<sequence length="60" mass="6097">MSLAVIVALWALAAWMLLGVLATPFRIGKPRDPLTPGVALGAMLLGSAVIAALVTLAVTL</sequence>
<name>A0A4Y3QQL1_MICTE</name>
<protein>
    <submittedName>
        <fullName evidence="2">Uncharacterized protein</fullName>
    </submittedName>
</protein>